<dbReference type="Gene3D" id="3.40.1350.10">
    <property type="match status" value="1"/>
</dbReference>
<evidence type="ECO:0000259" key="1">
    <source>
        <dbReference type="Pfam" id="PF18899"/>
    </source>
</evidence>
<reference evidence="2 3" key="1">
    <citation type="submission" date="2019-02" db="EMBL/GenBank/DDBJ databases">
        <title>Deep-cultivation of Planctomycetes and their phenomic and genomic characterization uncovers novel biology.</title>
        <authorList>
            <person name="Wiegand S."/>
            <person name="Jogler M."/>
            <person name="Boedeker C."/>
            <person name="Pinto D."/>
            <person name="Vollmers J."/>
            <person name="Rivas-Marin E."/>
            <person name="Kohn T."/>
            <person name="Peeters S.H."/>
            <person name="Heuer A."/>
            <person name="Rast P."/>
            <person name="Oberbeckmann S."/>
            <person name="Bunk B."/>
            <person name="Jeske O."/>
            <person name="Meyerdierks A."/>
            <person name="Storesund J.E."/>
            <person name="Kallscheuer N."/>
            <person name="Luecker S."/>
            <person name="Lage O.M."/>
            <person name="Pohl T."/>
            <person name="Merkel B.J."/>
            <person name="Hornburger P."/>
            <person name="Mueller R.-W."/>
            <person name="Bruemmer F."/>
            <person name="Labrenz M."/>
            <person name="Spormann A.M."/>
            <person name="Op Den Camp H."/>
            <person name="Overmann J."/>
            <person name="Amann R."/>
            <person name="Jetten M.S.M."/>
            <person name="Mascher T."/>
            <person name="Medema M.H."/>
            <person name="Devos D.P."/>
            <person name="Kaster A.-K."/>
            <person name="Ovreas L."/>
            <person name="Rohde M."/>
            <person name="Galperin M.Y."/>
            <person name="Jogler C."/>
        </authorList>
    </citation>
    <scope>NUCLEOTIDE SEQUENCE [LARGE SCALE GENOMIC DNA]</scope>
    <source>
        <strain evidence="2 3">Pla144</strain>
    </source>
</reference>
<name>A0A5C6CRK9_9BACT</name>
<gene>
    <name evidence="2" type="ORF">Pla144_23300</name>
</gene>
<dbReference type="EMBL" id="SJPS01000003">
    <property type="protein sequence ID" value="TWU27553.1"/>
    <property type="molecule type" value="Genomic_DNA"/>
</dbReference>
<dbReference type="Proteomes" id="UP000318437">
    <property type="component" value="Unassembled WGS sequence"/>
</dbReference>
<evidence type="ECO:0000313" key="2">
    <source>
        <dbReference type="EMBL" id="TWU27553.1"/>
    </source>
</evidence>
<dbReference type="AlphaFoldDB" id="A0A5C6CRK9"/>
<keyword evidence="3" id="KW-1185">Reference proteome</keyword>
<protein>
    <recommendedName>
        <fullName evidence="1">DUF5655 domain-containing protein</fullName>
    </recommendedName>
</protein>
<sequence length="310" mass="34945">MPLFTIARESLSAVEQTNFAIEKTLQNLIEANLQTVFNCRLIASEFSTGQQHAGRIDTLGLSEDNNPVIIEYKKVESSELVTQSLYYLHWIYDHRGDFEVAARNSLGSVEVDWSDIRVICIAPNYKKYDLFAVQVMDTQLELWTYRLFKNDSLYLEEVLHKSSSISTNDRTGEKDPKMVAAGKKAAITRATGSYTVDSLVEGKPENIKSLVEVVREYILALDPSIEESPKKFYVAYKISQNIACMEIQKQRILVFVKLDPEEVNAPPGLSRNVSAIGHFGTGDLELSIRSVDDFEKVKDLIEMAYQKVGG</sequence>
<dbReference type="InterPro" id="IPR043714">
    <property type="entry name" value="DUF5655"/>
</dbReference>
<dbReference type="OrthoDB" id="9798761at2"/>
<feature type="domain" description="DUF5655" evidence="1">
    <location>
        <begin position="196"/>
        <end position="306"/>
    </location>
</feature>
<evidence type="ECO:0000313" key="3">
    <source>
        <dbReference type="Proteomes" id="UP000318437"/>
    </source>
</evidence>
<dbReference type="GO" id="GO:0003676">
    <property type="term" value="F:nucleic acid binding"/>
    <property type="evidence" value="ECO:0007669"/>
    <property type="project" value="InterPro"/>
</dbReference>
<proteinExistence type="predicted"/>
<dbReference type="RefSeq" id="WP_146450745.1">
    <property type="nucleotide sequence ID" value="NZ_SJPS01000003.1"/>
</dbReference>
<organism evidence="2 3">
    <name type="scientific">Bythopirellula polymerisocia</name>
    <dbReference type="NCBI Taxonomy" id="2528003"/>
    <lineage>
        <taxon>Bacteria</taxon>
        <taxon>Pseudomonadati</taxon>
        <taxon>Planctomycetota</taxon>
        <taxon>Planctomycetia</taxon>
        <taxon>Pirellulales</taxon>
        <taxon>Lacipirellulaceae</taxon>
        <taxon>Bythopirellula</taxon>
    </lineage>
</organism>
<accession>A0A5C6CRK9</accession>
<comment type="caution">
    <text evidence="2">The sequence shown here is derived from an EMBL/GenBank/DDBJ whole genome shotgun (WGS) entry which is preliminary data.</text>
</comment>
<dbReference type="InterPro" id="IPR011856">
    <property type="entry name" value="tRNA_endonuc-like_dom_sf"/>
</dbReference>
<dbReference type="Pfam" id="PF18899">
    <property type="entry name" value="DUF5655"/>
    <property type="match status" value="1"/>
</dbReference>